<dbReference type="RefSeq" id="XP_056481545.1">
    <property type="nucleotide sequence ID" value="XM_056638038.1"/>
</dbReference>
<dbReference type="EMBL" id="JAPZBU010000012">
    <property type="protein sequence ID" value="KAJ5376515.1"/>
    <property type="molecule type" value="Genomic_DNA"/>
</dbReference>
<feature type="domain" description="Heterokaryon incompatibility" evidence="1">
    <location>
        <begin position="23"/>
        <end position="111"/>
    </location>
</feature>
<keyword evidence="3" id="KW-1185">Reference proteome</keyword>
<dbReference type="InterPro" id="IPR010730">
    <property type="entry name" value="HET"/>
</dbReference>
<dbReference type="Proteomes" id="UP001147747">
    <property type="component" value="Unassembled WGS sequence"/>
</dbReference>
<organism evidence="2 3">
    <name type="scientific">Penicillium cosmopolitanum</name>
    <dbReference type="NCBI Taxonomy" id="1131564"/>
    <lineage>
        <taxon>Eukaryota</taxon>
        <taxon>Fungi</taxon>
        <taxon>Dikarya</taxon>
        <taxon>Ascomycota</taxon>
        <taxon>Pezizomycotina</taxon>
        <taxon>Eurotiomycetes</taxon>
        <taxon>Eurotiomycetidae</taxon>
        <taxon>Eurotiales</taxon>
        <taxon>Aspergillaceae</taxon>
        <taxon>Penicillium</taxon>
    </lineage>
</organism>
<evidence type="ECO:0000259" key="1">
    <source>
        <dbReference type="Pfam" id="PF06985"/>
    </source>
</evidence>
<evidence type="ECO:0000313" key="3">
    <source>
        <dbReference type="Proteomes" id="UP001147747"/>
    </source>
</evidence>
<dbReference type="OrthoDB" id="674604at2759"/>
<dbReference type="Pfam" id="PF06985">
    <property type="entry name" value="HET"/>
    <property type="match status" value="1"/>
</dbReference>
<name>A0A9W9SEF7_9EURO</name>
<gene>
    <name evidence="2" type="ORF">N7509_013401</name>
</gene>
<dbReference type="GeneID" id="81377018"/>
<reference evidence="2" key="2">
    <citation type="journal article" date="2023" name="IMA Fungus">
        <title>Comparative genomic study of the Penicillium genus elucidates a diverse pangenome and 15 lateral gene transfer events.</title>
        <authorList>
            <person name="Petersen C."/>
            <person name="Sorensen T."/>
            <person name="Nielsen M.R."/>
            <person name="Sondergaard T.E."/>
            <person name="Sorensen J.L."/>
            <person name="Fitzpatrick D.A."/>
            <person name="Frisvad J.C."/>
            <person name="Nielsen K.L."/>
        </authorList>
    </citation>
    <scope>NUCLEOTIDE SEQUENCE</scope>
    <source>
        <strain evidence="2">IBT 29677</strain>
    </source>
</reference>
<dbReference type="PANTHER" id="PTHR10622:SF10">
    <property type="entry name" value="HET DOMAIN-CONTAINING PROTEIN"/>
    <property type="match status" value="1"/>
</dbReference>
<evidence type="ECO:0000313" key="2">
    <source>
        <dbReference type="EMBL" id="KAJ5376515.1"/>
    </source>
</evidence>
<accession>A0A9W9SEF7</accession>
<proteinExistence type="predicted"/>
<dbReference type="AlphaFoldDB" id="A0A9W9SEF7"/>
<reference evidence="2" key="1">
    <citation type="submission" date="2022-12" db="EMBL/GenBank/DDBJ databases">
        <authorList>
            <person name="Petersen C."/>
        </authorList>
    </citation>
    <scope>NUCLEOTIDE SEQUENCE</scope>
    <source>
        <strain evidence="2">IBT 29677</strain>
    </source>
</reference>
<comment type="caution">
    <text evidence="2">The sequence shown here is derived from an EMBL/GenBank/DDBJ whole genome shotgun (WGS) entry which is preliminary data.</text>
</comment>
<protein>
    <submittedName>
        <fullName evidence="2">Heterokaryon incompatibility protein-domain-containing protein</fullName>
    </submittedName>
</protein>
<dbReference type="PANTHER" id="PTHR10622">
    <property type="entry name" value="HET DOMAIN-CONTAINING PROTEIN"/>
    <property type="match status" value="1"/>
</dbReference>
<sequence length="391" mass="45792">MRLIHTHSLELWEFADNEVPEKYAILSHRWEKKEEEISFQEMLHANDVTRHKIGYRKIESFCENARDDGFDFAWVDTCCINKDSSAELSEAINSMFRWYQQAKKCYAYLADVHTIEQLSSSKWFERGWTLQEFLAPSKIHFFSDDWTMLGKKKTLIDTLVKITRIPHKVLSQPIYLNEVCIAKKMSRVSQRKTTRPEDMAYCLMGIFNINMPLLYGEGGVKSFLRLQEEIIKTSSDTTIFAWVDSNPSRHADLYEPHGLLATSVQHFAESHDIFQTSEFEEPYSMTNRGLRIELPIFNVSVDMRRYAVAKLFCSRKHEFEKVDIGVYLARLDDKRFCRIIVDRFSNLYGKENSKSPQSPLTLFIPQRLSLDEQAKARLQATTPKYYDPLQN</sequence>